<feature type="region of interest" description="Disordered" evidence="1">
    <location>
        <begin position="114"/>
        <end position="133"/>
    </location>
</feature>
<sequence length="133" mass="14642">MSQSYQGGNQNKLFKAVLIGGLAGALISLLDRGTRESIKTSSKRAGSVLRDVKNNPSYYTDKWKQTVDETSVLMKEVQDDISTLSEKFNGLKESSVEAFNLVKETQHDLKEIGSKVVEAGDELSGKDEDTMTH</sequence>
<evidence type="ECO:0000256" key="2">
    <source>
        <dbReference type="SAM" id="Phobius"/>
    </source>
</evidence>
<keyword evidence="4" id="KW-1185">Reference proteome</keyword>
<keyword evidence="2" id="KW-0812">Transmembrane</keyword>
<feature type="compositionally biased region" description="Basic and acidic residues" evidence="1">
    <location>
        <begin position="123"/>
        <end position="133"/>
    </location>
</feature>
<feature type="transmembrane region" description="Helical" evidence="2">
    <location>
        <begin position="12"/>
        <end position="30"/>
    </location>
</feature>
<protein>
    <submittedName>
        <fullName evidence="3">Uncharacterized protein</fullName>
    </submittedName>
</protein>
<accession>A0A0J6FND9</accession>
<dbReference type="Proteomes" id="UP000035996">
    <property type="component" value="Unassembled WGS sequence"/>
</dbReference>
<dbReference type="OrthoDB" id="2964225at2"/>
<evidence type="ECO:0000256" key="1">
    <source>
        <dbReference type="SAM" id="MobiDB-lite"/>
    </source>
</evidence>
<evidence type="ECO:0000313" key="3">
    <source>
        <dbReference type="EMBL" id="KMM35887.1"/>
    </source>
</evidence>
<proteinExistence type="predicted"/>
<name>A0A0J6FND9_9BACL</name>
<keyword evidence="2" id="KW-1133">Transmembrane helix</keyword>
<dbReference type="AlphaFoldDB" id="A0A0J6FND9"/>
<dbReference type="RefSeq" id="WP_048313585.1">
    <property type="nucleotide sequence ID" value="NZ_CP119526.1"/>
</dbReference>
<dbReference type="EMBL" id="LELK01000015">
    <property type="protein sequence ID" value="KMM35887.1"/>
    <property type="molecule type" value="Genomic_DNA"/>
</dbReference>
<comment type="caution">
    <text evidence="3">The sequence shown here is derived from an EMBL/GenBank/DDBJ whole genome shotgun (WGS) entry which is preliminary data.</text>
</comment>
<organism evidence="3 4">
    <name type="scientific">Guptibacillus hwajinpoensis</name>
    <dbReference type="NCBI Taxonomy" id="208199"/>
    <lineage>
        <taxon>Bacteria</taxon>
        <taxon>Bacillati</taxon>
        <taxon>Bacillota</taxon>
        <taxon>Bacilli</taxon>
        <taxon>Bacillales</taxon>
        <taxon>Guptibacillaceae</taxon>
        <taxon>Guptibacillus</taxon>
    </lineage>
</organism>
<reference evidence="3" key="1">
    <citation type="submission" date="2015-06" db="EMBL/GenBank/DDBJ databases">
        <authorList>
            <person name="Liu B."/>
            <person name="Wang J."/>
            <person name="Zhu Y."/>
            <person name="Liu G."/>
            <person name="Chen Q."/>
            <person name="Zheng C."/>
            <person name="Che J."/>
            <person name="Ge C."/>
            <person name="Shi H."/>
            <person name="Pan Z."/>
            <person name="Liu X."/>
        </authorList>
    </citation>
    <scope>NUCLEOTIDE SEQUENCE [LARGE SCALE GENOMIC DNA]</scope>
    <source>
        <strain evidence="3">DSM 16346</strain>
    </source>
</reference>
<dbReference type="STRING" id="157733.AB986_20775"/>
<gene>
    <name evidence="3" type="ORF">AB986_20775</name>
</gene>
<keyword evidence="2" id="KW-0472">Membrane</keyword>
<evidence type="ECO:0000313" key="4">
    <source>
        <dbReference type="Proteomes" id="UP000035996"/>
    </source>
</evidence>